<keyword evidence="1" id="KW-0472">Membrane</keyword>
<sequence>MKPHFCLKPRITGFVVSGLCAAVLIPHAGAQPQDRTRPLAVIPPIVAAPVANVAAIGLSASAAKMPILVEKL</sequence>
<reference evidence="2 3" key="1">
    <citation type="journal article" date="2018" name="Syst. Appl. Microbiol.">
        <title>Abditibacterium utsteinense sp. nov., the first cultivated member of candidate phylum FBP, isolated from ice-free Antarctic soil samples.</title>
        <authorList>
            <person name="Tahon G."/>
            <person name="Tytgat B."/>
            <person name="Lebbe L."/>
            <person name="Carlier A."/>
            <person name="Willems A."/>
        </authorList>
    </citation>
    <scope>NUCLEOTIDE SEQUENCE [LARGE SCALE GENOMIC DNA]</scope>
    <source>
        <strain evidence="2 3">LMG 29911</strain>
    </source>
</reference>
<dbReference type="InParanoid" id="A0A2S8SVP3"/>
<evidence type="ECO:0000256" key="1">
    <source>
        <dbReference type="SAM" id="Phobius"/>
    </source>
</evidence>
<dbReference type="RefSeq" id="WP_105482730.1">
    <property type="nucleotide sequence ID" value="NZ_NIGF01000003.1"/>
</dbReference>
<name>A0A2S8SVP3_9BACT</name>
<proteinExistence type="predicted"/>
<comment type="caution">
    <text evidence="2">The sequence shown here is derived from an EMBL/GenBank/DDBJ whole genome shotgun (WGS) entry which is preliminary data.</text>
</comment>
<protein>
    <submittedName>
        <fullName evidence="2">Uncharacterized protein</fullName>
    </submittedName>
</protein>
<gene>
    <name evidence="2" type="ORF">B1R32_103119</name>
</gene>
<dbReference type="Proteomes" id="UP000237684">
    <property type="component" value="Unassembled WGS sequence"/>
</dbReference>
<evidence type="ECO:0000313" key="2">
    <source>
        <dbReference type="EMBL" id="PQV64852.1"/>
    </source>
</evidence>
<evidence type="ECO:0000313" key="3">
    <source>
        <dbReference type="Proteomes" id="UP000237684"/>
    </source>
</evidence>
<dbReference type="AlphaFoldDB" id="A0A2S8SVP3"/>
<keyword evidence="1" id="KW-0812">Transmembrane</keyword>
<accession>A0A2S8SVP3</accession>
<organism evidence="2 3">
    <name type="scientific">Abditibacterium utsteinense</name>
    <dbReference type="NCBI Taxonomy" id="1960156"/>
    <lineage>
        <taxon>Bacteria</taxon>
        <taxon>Pseudomonadati</taxon>
        <taxon>Abditibacteriota</taxon>
        <taxon>Abditibacteriia</taxon>
        <taxon>Abditibacteriales</taxon>
        <taxon>Abditibacteriaceae</taxon>
        <taxon>Abditibacterium</taxon>
    </lineage>
</organism>
<keyword evidence="1" id="KW-1133">Transmembrane helix</keyword>
<keyword evidence="3" id="KW-1185">Reference proteome</keyword>
<feature type="transmembrane region" description="Helical" evidence="1">
    <location>
        <begin position="40"/>
        <end position="63"/>
    </location>
</feature>
<dbReference type="EMBL" id="NIGF01000003">
    <property type="protein sequence ID" value="PQV64852.1"/>
    <property type="molecule type" value="Genomic_DNA"/>
</dbReference>